<dbReference type="Gene3D" id="2.130.10.10">
    <property type="entry name" value="YVTN repeat-like/Quinoprotein amine dehydrogenase"/>
    <property type="match status" value="1"/>
</dbReference>
<organism evidence="1 2">
    <name type="scientific">Stegodyphus mimosarum</name>
    <name type="common">African social velvet spider</name>
    <dbReference type="NCBI Taxonomy" id="407821"/>
    <lineage>
        <taxon>Eukaryota</taxon>
        <taxon>Metazoa</taxon>
        <taxon>Ecdysozoa</taxon>
        <taxon>Arthropoda</taxon>
        <taxon>Chelicerata</taxon>
        <taxon>Arachnida</taxon>
        <taxon>Araneae</taxon>
        <taxon>Araneomorphae</taxon>
        <taxon>Entelegynae</taxon>
        <taxon>Eresoidea</taxon>
        <taxon>Eresidae</taxon>
        <taxon>Stegodyphus</taxon>
    </lineage>
</organism>
<protein>
    <submittedName>
        <fullName evidence="1">WD repeat-containing protein mio</fullName>
    </submittedName>
</protein>
<dbReference type="AlphaFoldDB" id="A0A087UU24"/>
<dbReference type="Pfam" id="PF21720">
    <property type="entry name" value="MIOS_WD40"/>
    <property type="match status" value="1"/>
</dbReference>
<dbReference type="PANTHER" id="PTHR16453:SF9">
    <property type="entry name" value="GATOR COMPLEX PROTEIN MIOS"/>
    <property type="match status" value="1"/>
</dbReference>
<accession>A0A087UU24</accession>
<sequence>MSAMKVDIAWSPTEPNRFITVGTDIQLYEIEELKEGVTKPSGICISEYSTANNIATSSDHQYLKCFSWYPKPDHPLLLAVGMANGRVILESLDSVSSRDAEIAGRELVPKQSRACNCVSWNPTEANILLSGLDKYR</sequence>
<feature type="non-terminal residue" evidence="1">
    <location>
        <position position="136"/>
    </location>
</feature>
<dbReference type="GO" id="GO:1904263">
    <property type="term" value="P:positive regulation of TORC1 signaling"/>
    <property type="evidence" value="ECO:0007669"/>
    <property type="project" value="TreeGrafter"/>
</dbReference>
<dbReference type="EMBL" id="KK121619">
    <property type="protein sequence ID" value="KFM80863.1"/>
    <property type="molecule type" value="Genomic_DNA"/>
</dbReference>
<dbReference type="InterPro" id="IPR037593">
    <property type="entry name" value="MIOS/Sea4"/>
</dbReference>
<dbReference type="PANTHER" id="PTHR16453">
    <property type="entry name" value="WD40 DOMAIN-CONTAINING PROTEIN MIO FAMILY MEMBER"/>
    <property type="match status" value="1"/>
</dbReference>
<evidence type="ECO:0000313" key="2">
    <source>
        <dbReference type="Proteomes" id="UP000054359"/>
    </source>
</evidence>
<name>A0A087UU24_STEMI</name>
<dbReference type="InterPro" id="IPR015943">
    <property type="entry name" value="WD40/YVTN_repeat-like_dom_sf"/>
</dbReference>
<dbReference type="Proteomes" id="UP000054359">
    <property type="component" value="Unassembled WGS sequence"/>
</dbReference>
<dbReference type="GO" id="GO:0034198">
    <property type="term" value="P:cellular response to amino acid starvation"/>
    <property type="evidence" value="ECO:0007669"/>
    <property type="project" value="TreeGrafter"/>
</dbReference>
<dbReference type="STRING" id="407821.A0A087UU24"/>
<dbReference type="InterPro" id="IPR036322">
    <property type="entry name" value="WD40_repeat_dom_sf"/>
</dbReference>
<gene>
    <name evidence="1" type="ORF">X975_16265</name>
</gene>
<dbReference type="OrthoDB" id="6429817at2759"/>
<reference evidence="1 2" key="1">
    <citation type="submission" date="2013-11" db="EMBL/GenBank/DDBJ databases">
        <title>Genome sequencing of Stegodyphus mimosarum.</title>
        <authorList>
            <person name="Bechsgaard J."/>
        </authorList>
    </citation>
    <scope>NUCLEOTIDE SEQUENCE [LARGE SCALE GENOMIC DNA]</scope>
</reference>
<dbReference type="GO" id="GO:0005737">
    <property type="term" value="C:cytoplasm"/>
    <property type="evidence" value="ECO:0007669"/>
    <property type="project" value="TreeGrafter"/>
</dbReference>
<proteinExistence type="predicted"/>
<dbReference type="SUPFAM" id="SSF50978">
    <property type="entry name" value="WD40 repeat-like"/>
    <property type="match status" value="1"/>
</dbReference>
<evidence type="ECO:0000313" key="1">
    <source>
        <dbReference type="EMBL" id="KFM80863.1"/>
    </source>
</evidence>
<keyword evidence="2" id="KW-1185">Reference proteome</keyword>